<feature type="region of interest" description="Disordered" evidence="1">
    <location>
        <begin position="56"/>
        <end position="142"/>
    </location>
</feature>
<dbReference type="RefSeq" id="XP_016464541.1">
    <property type="nucleotide sequence ID" value="XM_016609055.1"/>
</dbReference>
<protein>
    <submittedName>
        <fullName evidence="2">rRNA 2'-O-methyltransferase fibrillarin-like</fullName>
    </submittedName>
</protein>
<evidence type="ECO:0000313" key="2">
    <source>
        <dbReference type="RefSeq" id="XP_016464541.1"/>
    </source>
</evidence>
<dbReference type="PaxDb" id="4097-A0A1S3ZJL8"/>
<dbReference type="OrthoDB" id="10364589at2759"/>
<gene>
    <name evidence="2" type="primary">LOC107787475</name>
</gene>
<organism evidence="2">
    <name type="scientific">Nicotiana tabacum</name>
    <name type="common">Common tobacco</name>
    <dbReference type="NCBI Taxonomy" id="4097"/>
    <lineage>
        <taxon>Eukaryota</taxon>
        <taxon>Viridiplantae</taxon>
        <taxon>Streptophyta</taxon>
        <taxon>Embryophyta</taxon>
        <taxon>Tracheophyta</taxon>
        <taxon>Spermatophyta</taxon>
        <taxon>Magnoliopsida</taxon>
        <taxon>eudicotyledons</taxon>
        <taxon>Gunneridae</taxon>
        <taxon>Pentapetalae</taxon>
        <taxon>asterids</taxon>
        <taxon>lamiids</taxon>
        <taxon>Solanales</taxon>
        <taxon>Solanaceae</taxon>
        <taxon>Nicotianoideae</taxon>
        <taxon>Nicotianeae</taxon>
        <taxon>Nicotiana</taxon>
    </lineage>
</organism>
<name>A0A1S3ZJL8_TOBAC</name>
<sequence>MTPEYKTYMSMLKYFDMACDIALGTSVKYTRSRSRPHLNRYRGRIEYYFTSSKPRGLFGASNGGRTGVRGGDRGGGRIGGSGSGNRGGRGGSRSGGRRGRGNGQGRGTNIEHDGSLGVNEQIDATQSQSSLFDLNSKPDLKL</sequence>
<proteinExistence type="predicted"/>
<accession>A0A1S3ZJL8</accession>
<dbReference type="AlphaFoldDB" id="A0A1S3ZJL8"/>
<dbReference type="KEGG" id="nta:107787475"/>
<feature type="compositionally biased region" description="Gly residues" evidence="1">
    <location>
        <begin position="76"/>
        <end position="94"/>
    </location>
</feature>
<feature type="compositionally biased region" description="Polar residues" evidence="1">
    <location>
        <begin position="122"/>
        <end position="133"/>
    </location>
</feature>
<reference evidence="2" key="1">
    <citation type="submission" date="2025-08" db="UniProtKB">
        <authorList>
            <consortium name="RefSeq"/>
        </authorList>
    </citation>
    <scope>IDENTIFICATION</scope>
</reference>
<evidence type="ECO:0000256" key="1">
    <source>
        <dbReference type="SAM" id="MobiDB-lite"/>
    </source>
</evidence>